<dbReference type="CDD" id="cd11533">
    <property type="entry name" value="NTP-PPase_Af0060_like"/>
    <property type="match status" value="1"/>
</dbReference>
<dbReference type="AlphaFoldDB" id="A0A366M3Q1"/>
<evidence type="ECO:0000313" key="2">
    <source>
        <dbReference type="Proteomes" id="UP000253303"/>
    </source>
</evidence>
<dbReference type="EMBL" id="QMEY01000002">
    <property type="protein sequence ID" value="RBQ20826.1"/>
    <property type="molecule type" value="Genomic_DNA"/>
</dbReference>
<reference evidence="1 2" key="1">
    <citation type="submission" date="2018-06" db="EMBL/GenBank/DDBJ databases">
        <title>Sphaerisporangium craniellae sp. nov., isolated from a marine sponge in the South China Sea.</title>
        <authorList>
            <person name="Li L."/>
        </authorList>
    </citation>
    <scope>NUCLEOTIDE SEQUENCE [LARGE SCALE GENOMIC DNA]</scope>
    <source>
        <strain evidence="1 2">LHW63015</strain>
    </source>
</reference>
<accession>A0A366M3Q1</accession>
<dbReference type="InterPro" id="IPR044548">
    <property type="entry name" value="AF0060_NTP-PPase_MazG-like"/>
</dbReference>
<sequence>MWDHLARLHSGFLADIIAEEFGEAVQAYIGVTGRNPRKGVYGTREDVQKELADVIVTAGIAMIAVAGGNAEDARTHLEERLNVVTERVGG</sequence>
<dbReference type="Proteomes" id="UP000253303">
    <property type="component" value="Unassembled WGS sequence"/>
</dbReference>
<evidence type="ECO:0000313" key="1">
    <source>
        <dbReference type="EMBL" id="RBQ20826.1"/>
    </source>
</evidence>
<organism evidence="1 2">
    <name type="scientific">Spongiactinospora rosea</name>
    <dbReference type="NCBI Taxonomy" id="2248750"/>
    <lineage>
        <taxon>Bacteria</taxon>
        <taxon>Bacillati</taxon>
        <taxon>Actinomycetota</taxon>
        <taxon>Actinomycetes</taxon>
        <taxon>Streptosporangiales</taxon>
        <taxon>Streptosporangiaceae</taxon>
        <taxon>Spongiactinospora</taxon>
    </lineage>
</organism>
<dbReference type="RefSeq" id="WP_113979783.1">
    <property type="nucleotide sequence ID" value="NZ_QMEY01000002.1"/>
</dbReference>
<comment type="caution">
    <text evidence="1">The sequence shown here is derived from an EMBL/GenBank/DDBJ whole genome shotgun (WGS) entry which is preliminary data.</text>
</comment>
<name>A0A366M3Q1_9ACTN</name>
<gene>
    <name evidence="1" type="ORF">DP939_07050</name>
</gene>
<keyword evidence="2" id="KW-1185">Reference proteome</keyword>
<proteinExistence type="predicted"/>
<dbReference type="SUPFAM" id="SSF101386">
    <property type="entry name" value="all-alpha NTP pyrophosphatases"/>
    <property type="match status" value="1"/>
</dbReference>
<dbReference type="OrthoDB" id="21342at2"/>
<protein>
    <submittedName>
        <fullName evidence="1">Uncharacterized protein</fullName>
    </submittedName>
</protein>